<dbReference type="RefSeq" id="WP_203898656.1">
    <property type="nucleotide sequence ID" value="NZ_BOPF01000006.1"/>
</dbReference>
<proteinExistence type="predicted"/>
<sequence>MHLHSVPARAGGPPCETAAARPDPRLRPYVIGYSTFHAAGSGPLPHRLLPLNVTCAIVDLDGAARIVTGPRRAHAVLEETGWRHGITIGLTPLGTATLLGVPARDLVDGTAGLDEVLRVDLVDRLASVSDPASRFAVLDRLLAARLPDGPPADGPVWQAWRMLQRPAPGSPSPDPGPHGGDPDATAGGRARVGDVAARLGVRRRWLAAAFRREVGLSPGTVARIARFQRAVHGLTRGLDLARIAAECGYADQAHFQREVRALSGLTPARLRAFVQYREPARP</sequence>
<dbReference type="Proteomes" id="UP000619260">
    <property type="component" value="Unassembled WGS sequence"/>
</dbReference>
<evidence type="ECO:0000256" key="4">
    <source>
        <dbReference type="SAM" id="MobiDB-lite"/>
    </source>
</evidence>
<dbReference type="Gene3D" id="1.10.10.60">
    <property type="entry name" value="Homeodomain-like"/>
    <property type="match status" value="1"/>
</dbReference>
<dbReference type="Pfam" id="PF12833">
    <property type="entry name" value="HTH_18"/>
    <property type="match status" value="1"/>
</dbReference>
<dbReference type="AlphaFoldDB" id="A0A8J4DQ66"/>
<dbReference type="GO" id="GO:0043565">
    <property type="term" value="F:sequence-specific DNA binding"/>
    <property type="evidence" value="ECO:0007669"/>
    <property type="project" value="InterPro"/>
</dbReference>
<evidence type="ECO:0000256" key="3">
    <source>
        <dbReference type="ARBA" id="ARBA00023163"/>
    </source>
</evidence>
<accession>A0A8J4DQ66</accession>
<keyword evidence="2" id="KW-0238">DNA-binding</keyword>
<dbReference type="InterPro" id="IPR050204">
    <property type="entry name" value="AraC_XylS_family_regulators"/>
</dbReference>
<dbReference type="GO" id="GO:0003700">
    <property type="term" value="F:DNA-binding transcription factor activity"/>
    <property type="evidence" value="ECO:0007669"/>
    <property type="project" value="InterPro"/>
</dbReference>
<evidence type="ECO:0000313" key="6">
    <source>
        <dbReference type="EMBL" id="GIJ45102.1"/>
    </source>
</evidence>
<dbReference type="PANTHER" id="PTHR46796:SF15">
    <property type="entry name" value="BLL1074 PROTEIN"/>
    <property type="match status" value="1"/>
</dbReference>
<feature type="region of interest" description="Disordered" evidence="4">
    <location>
        <begin position="164"/>
        <end position="188"/>
    </location>
</feature>
<gene>
    <name evidence="6" type="ORF">Val02_19880</name>
</gene>
<name>A0A8J4DQ66_9ACTN</name>
<evidence type="ECO:0000259" key="5">
    <source>
        <dbReference type="PROSITE" id="PS01124"/>
    </source>
</evidence>
<reference evidence="6" key="1">
    <citation type="submission" date="2021-01" db="EMBL/GenBank/DDBJ databases">
        <title>Whole genome shotgun sequence of Virgisporangium aliadipatigenens NBRC 105644.</title>
        <authorList>
            <person name="Komaki H."/>
            <person name="Tamura T."/>
        </authorList>
    </citation>
    <scope>NUCLEOTIDE SEQUENCE</scope>
    <source>
        <strain evidence="6">NBRC 105644</strain>
    </source>
</reference>
<dbReference type="InterPro" id="IPR018060">
    <property type="entry name" value="HTH_AraC"/>
</dbReference>
<feature type="region of interest" description="Disordered" evidence="4">
    <location>
        <begin position="1"/>
        <end position="21"/>
    </location>
</feature>
<keyword evidence="7" id="KW-1185">Reference proteome</keyword>
<organism evidence="6 7">
    <name type="scientific">Virgisporangium aliadipatigenens</name>
    <dbReference type="NCBI Taxonomy" id="741659"/>
    <lineage>
        <taxon>Bacteria</taxon>
        <taxon>Bacillati</taxon>
        <taxon>Actinomycetota</taxon>
        <taxon>Actinomycetes</taxon>
        <taxon>Micromonosporales</taxon>
        <taxon>Micromonosporaceae</taxon>
        <taxon>Virgisporangium</taxon>
    </lineage>
</organism>
<dbReference type="SMART" id="SM00342">
    <property type="entry name" value="HTH_ARAC"/>
    <property type="match status" value="1"/>
</dbReference>
<keyword evidence="1" id="KW-0805">Transcription regulation</keyword>
<evidence type="ECO:0000256" key="2">
    <source>
        <dbReference type="ARBA" id="ARBA00023125"/>
    </source>
</evidence>
<dbReference type="PROSITE" id="PS01124">
    <property type="entry name" value="HTH_ARAC_FAMILY_2"/>
    <property type="match status" value="1"/>
</dbReference>
<comment type="caution">
    <text evidence="6">The sequence shown here is derived from an EMBL/GenBank/DDBJ whole genome shotgun (WGS) entry which is preliminary data.</text>
</comment>
<protein>
    <submittedName>
        <fullName evidence="6">AraC family transcriptional regulator</fullName>
    </submittedName>
</protein>
<evidence type="ECO:0000313" key="7">
    <source>
        <dbReference type="Proteomes" id="UP000619260"/>
    </source>
</evidence>
<dbReference type="PANTHER" id="PTHR46796">
    <property type="entry name" value="HTH-TYPE TRANSCRIPTIONAL ACTIVATOR RHAS-RELATED"/>
    <property type="match status" value="1"/>
</dbReference>
<feature type="domain" description="HTH araC/xylS-type" evidence="5">
    <location>
        <begin position="191"/>
        <end position="273"/>
    </location>
</feature>
<keyword evidence="3" id="KW-0804">Transcription</keyword>
<evidence type="ECO:0000256" key="1">
    <source>
        <dbReference type="ARBA" id="ARBA00023015"/>
    </source>
</evidence>
<dbReference type="InterPro" id="IPR009057">
    <property type="entry name" value="Homeodomain-like_sf"/>
</dbReference>
<dbReference type="EMBL" id="BOPF01000006">
    <property type="protein sequence ID" value="GIJ45102.1"/>
    <property type="molecule type" value="Genomic_DNA"/>
</dbReference>
<dbReference type="SUPFAM" id="SSF46689">
    <property type="entry name" value="Homeodomain-like"/>
    <property type="match status" value="1"/>
</dbReference>